<dbReference type="PROSITE" id="PS00676">
    <property type="entry name" value="SIGMA54_INTERACT_2"/>
    <property type="match status" value="1"/>
</dbReference>
<dbReference type="SUPFAM" id="SSF52172">
    <property type="entry name" value="CheY-like"/>
    <property type="match status" value="1"/>
</dbReference>
<dbReference type="InterPro" id="IPR009057">
    <property type="entry name" value="Homeodomain-like_sf"/>
</dbReference>
<dbReference type="SUPFAM" id="SSF52540">
    <property type="entry name" value="P-loop containing nucleoside triphosphate hydrolases"/>
    <property type="match status" value="1"/>
</dbReference>
<keyword evidence="1" id="KW-0547">Nucleotide-binding</keyword>
<evidence type="ECO:0000259" key="8">
    <source>
        <dbReference type="PROSITE" id="PS50110"/>
    </source>
</evidence>
<dbReference type="Pfam" id="PF00072">
    <property type="entry name" value="Response_reg"/>
    <property type="match status" value="1"/>
</dbReference>
<dbReference type="Gene3D" id="3.40.50.2300">
    <property type="match status" value="1"/>
</dbReference>
<dbReference type="InterPro" id="IPR025944">
    <property type="entry name" value="Sigma_54_int_dom_CS"/>
</dbReference>
<keyword evidence="5" id="KW-0804">Transcription</keyword>
<dbReference type="InterPro" id="IPR011006">
    <property type="entry name" value="CheY-like_superfamily"/>
</dbReference>
<evidence type="ECO:0000256" key="4">
    <source>
        <dbReference type="ARBA" id="ARBA00023125"/>
    </source>
</evidence>
<dbReference type="Proteomes" id="UP000464378">
    <property type="component" value="Chromosome"/>
</dbReference>
<dbReference type="InterPro" id="IPR025943">
    <property type="entry name" value="Sigma_54_int_dom_ATP-bd_2"/>
</dbReference>
<evidence type="ECO:0000313" key="10">
    <source>
        <dbReference type="Proteomes" id="UP000464378"/>
    </source>
</evidence>
<dbReference type="FunFam" id="3.40.50.300:FF:000006">
    <property type="entry name" value="DNA-binding transcriptional regulator NtrC"/>
    <property type="match status" value="1"/>
</dbReference>
<dbReference type="GO" id="GO:0000160">
    <property type="term" value="P:phosphorelay signal transduction system"/>
    <property type="evidence" value="ECO:0007669"/>
    <property type="project" value="InterPro"/>
</dbReference>
<dbReference type="Pfam" id="PF02954">
    <property type="entry name" value="HTH_8"/>
    <property type="match status" value="2"/>
</dbReference>
<dbReference type="InterPro" id="IPR002197">
    <property type="entry name" value="HTH_Fis"/>
</dbReference>
<dbReference type="PANTHER" id="PTHR32071:SF57">
    <property type="entry name" value="C4-DICARBOXYLATE TRANSPORT TRANSCRIPTIONAL REGULATORY PROTEIN DCTD"/>
    <property type="match status" value="1"/>
</dbReference>
<evidence type="ECO:0000256" key="1">
    <source>
        <dbReference type="ARBA" id="ARBA00022741"/>
    </source>
</evidence>
<dbReference type="SUPFAM" id="SSF46689">
    <property type="entry name" value="Homeodomain-like"/>
    <property type="match status" value="1"/>
</dbReference>
<proteinExistence type="predicted"/>
<dbReference type="CDD" id="cd00009">
    <property type="entry name" value="AAA"/>
    <property type="match status" value="1"/>
</dbReference>
<dbReference type="KEGG" id="tim:GMBLW1_22110"/>
<evidence type="ECO:0000256" key="6">
    <source>
        <dbReference type="PROSITE-ProRule" id="PRU00169"/>
    </source>
</evidence>
<dbReference type="PROSITE" id="PS00688">
    <property type="entry name" value="SIGMA54_INTERACT_3"/>
    <property type="match status" value="1"/>
</dbReference>
<dbReference type="PANTHER" id="PTHR32071">
    <property type="entry name" value="TRANSCRIPTIONAL REGULATORY PROTEIN"/>
    <property type="match status" value="1"/>
</dbReference>
<dbReference type="Gene3D" id="1.10.8.60">
    <property type="match status" value="1"/>
</dbReference>
<dbReference type="PROSITE" id="PS50110">
    <property type="entry name" value="RESPONSE_REGULATORY"/>
    <property type="match status" value="1"/>
</dbReference>
<keyword evidence="3" id="KW-0805">Transcription regulation</keyword>
<evidence type="ECO:0000256" key="2">
    <source>
        <dbReference type="ARBA" id="ARBA00022840"/>
    </source>
</evidence>
<organism evidence="9">
    <name type="scientific">Tuwongella immobilis</name>
    <dbReference type="NCBI Taxonomy" id="692036"/>
    <lineage>
        <taxon>Bacteria</taxon>
        <taxon>Pseudomonadati</taxon>
        <taxon>Planctomycetota</taxon>
        <taxon>Planctomycetia</taxon>
        <taxon>Gemmatales</taxon>
        <taxon>Gemmataceae</taxon>
        <taxon>Tuwongella</taxon>
    </lineage>
</organism>
<keyword evidence="4" id="KW-0238">DNA-binding</keyword>
<dbReference type="InterPro" id="IPR058031">
    <property type="entry name" value="AAA_lid_NorR"/>
</dbReference>
<keyword evidence="2" id="KW-0067">ATP-binding</keyword>
<dbReference type="EMBL" id="LR593887">
    <property type="protein sequence ID" value="VTR99335.1"/>
    <property type="molecule type" value="Genomic_DNA"/>
</dbReference>
<dbReference type="InterPro" id="IPR027417">
    <property type="entry name" value="P-loop_NTPase"/>
</dbReference>
<dbReference type="Gene3D" id="3.40.50.300">
    <property type="entry name" value="P-loop containing nucleotide triphosphate hydrolases"/>
    <property type="match status" value="1"/>
</dbReference>
<dbReference type="InterPro" id="IPR002078">
    <property type="entry name" value="Sigma_54_int"/>
</dbReference>
<dbReference type="AlphaFoldDB" id="A0A6C2YKJ1"/>
<dbReference type="GO" id="GO:0006355">
    <property type="term" value="P:regulation of DNA-templated transcription"/>
    <property type="evidence" value="ECO:0007669"/>
    <property type="project" value="InterPro"/>
</dbReference>
<reference evidence="9" key="1">
    <citation type="submission" date="2019-04" db="EMBL/GenBank/DDBJ databases">
        <authorList>
            <consortium name="Science for Life Laboratories"/>
        </authorList>
    </citation>
    <scope>NUCLEOTIDE SEQUENCE</scope>
    <source>
        <strain evidence="9">MBLW1</strain>
    </source>
</reference>
<evidence type="ECO:0000256" key="3">
    <source>
        <dbReference type="ARBA" id="ARBA00023015"/>
    </source>
</evidence>
<dbReference type="EMBL" id="LR586016">
    <property type="protein sequence ID" value="VIP01749.1"/>
    <property type="molecule type" value="Genomic_DNA"/>
</dbReference>
<dbReference type="GO" id="GO:0043565">
    <property type="term" value="F:sequence-specific DNA binding"/>
    <property type="evidence" value="ECO:0007669"/>
    <property type="project" value="InterPro"/>
</dbReference>
<dbReference type="PRINTS" id="PR01590">
    <property type="entry name" value="HTHFIS"/>
</dbReference>
<feature type="domain" description="Sigma-54 factor interaction" evidence="7">
    <location>
        <begin position="165"/>
        <end position="394"/>
    </location>
</feature>
<accession>A0A6C2YKJ1</accession>
<dbReference type="Pfam" id="PF25601">
    <property type="entry name" value="AAA_lid_14"/>
    <property type="match status" value="1"/>
</dbReference>
<dbReference type="SMART" id="SM00382">
    <property type="entry name" value="AAA"/>
    <property type="match status" value="1"/>
</dbReference>
<evidence type="ECO:0008006" key="11">
    <source>
        <dbReference type="Google" id="ProtNLM"/>
    </source>
</evidence>
<dbReference type="InParanoid" id="A0A6C2YKJ1"/>
<gene>
    <name evidence="9" type="ORF">GMBLW1_22110</name>
</gene>
<evidence type="ECO:0000256" key="5">
    <source>
        <dbReference type="ARBA" id="ARBA00023163"/>
    </source>
</evidence>
<keyword evidence="6" id="KW-0597">Phosphoprotein</keyword>
<evidence type="ECO:0000313" key="9">
    <source>
        <dbReference type="EMBL" id="VIP01749.1"/>
    </source>
</evidence>
<dbReference type="InterPro" id="IPR001789">
    <property type="entry name" value="Sig_transdc_resp-reg_receiver"/>
</dbReference>
<dbReference type="GO" id="GO:0005524">
    <property type="term" value="F:ATP binding"/>
    <property type="evidence" value="ECO:0007669"/>
    <property type="project" value="UniProtKB-KW"/>
</dbReference>
<dbReference type="SMART" id="SM00448">
    <property type="entry name" value="REC"/>
    <property type="match status" value="1"/>
</dbReference>
<dbReference type="Pfam" id="PF00158">
    <property type="entry name" value="Sigma54_activat"/>
    <property type="match status" value="1"/>
</dbReference>
<keyword evidence="10" id="KW-1185">Reference proteome</keyword>
<dbReference type="PROSITE" id="PS50045">
    <property type="entry name" value="SIGMA54_INTERACT_4"/>
    <property type="match status" value="1"/>
</dbReference>
<feature type="domain" description="Response regulatory" evidence="8">
    <location>
        <begin position="26"/>
        <end position="140"/>
    </location>
</feature>
<sequence>MANSAPTPNTSSANASPTAISDEPLRVLVIDDESFHAETVAESLERHNYICTVATSGKAGAAKIEQDDFDVVLTDMKMGDLDGLAIVRKVKQHLPEAEVVVITGFGDVKTAVQAIKEGASQYLLKPIDLGELRAMVDKSAMRLRLARANRELRQQLEEKFGYEGVVGNSPKMHRVIAQLKAYSSTNATVLILGEAGTGKELAAKALHVNSPRKNKPFVAMNCAALNENLLDDEMFGHEPGAYTGGDRLRKGRFEYANGGTLFLDEVGDMPLTLQAKLLRVLENHEVYRIGSNDPIKVDVRLISATNRNLESMVEEGKFRRDLYYRLRVGTVKLPALRERKEDIPLLVSHFLKDFNQRHNKKVMGISEGVRRAFASFDWPGNVRELRNTIESMVVLDTDGTLNTDDLPDMDGFQSAGGAAESAPKGADELVGRPLSEVERFYMEKALELTQGNREEAAKMLGIGERTLYRVIQDWKLQDKIKQALADANGDMDAAAASLGMKADQLERKLKKLGVRDEE</sequence>
<dbReference type="FunCoup" id="A0A6C2YKJ1">
    <property type="interactions" value="188"/>
</dbReference>
<dbReference type="InterPro" id="IPR003593">
    <property type="entry name" value="AAA+_ATPase"/>
</dbReference>
<dbReference type="RefSeq" id="WP_162657001.1">
    <property type="nucleotide sequence ID" value="NZ_LR593887.1"/>
</dbReference>
<name>A0A6C2YKJ1_9BACT</name>
<evidence type="ECO:0000259" key="7">
    <source>
        <dbReference type="PROSITE" id="PS50045"/>
    </source>
</evidence>
<dbReference type="Gene3D" id="1.10.10.60">
    <property type="entry name" value="Homeodomain-like"/>
    <property type="match status" value="2"/>
</dbReference>
<protein>
    <recommendedName>
        <fullName evidence="11">Response regulatory domain-containing protein</fullName>
    </recommendedName>
</protein>
<feature type="modified residue" description="4-aspartylphosphate" evidence="6">
    <location>
        <position position="75"/>
    </location>
</feature>